<reference evidence="2 4" key="1">
    <citation type="submission" date="2020-06" db="EMBL/GenBank/DDBJ databases">
        <title>Anoxygenic phototrophic Chloroflexota member uses a Type I reaction center.</title>
        <authorList>
            <person name="Tsuji J.M."/>
            <person name="Shaw N.A."/>
            <person name="Nagashima S."/>
            <person name="Venkiteswaran J."/>
            <person name="Schiff S.L."/>
            <person name="Hanada S."/>
            <person name="Tank M."/>
            <person name="Neufeld J.D."/>
        </authorList>
    </citation>
    <scope>NUCLEOTIDE SEQUENCE [LARGE SCALE GENOMIC DNA]</scope>
    <source>
        <strain evidence="2">L227-S17</strain>
    </source>
</reference>
<feature type="domain" description="Peptidase C39-like" evidence="1">
    <location>
        <begin position="52"/>
        <end position="198"/>
    </location>
</feature>
<dbReference type="EMBL" id="CP128399">
    <property type="protein sequence ID" value="WJW66669.1"/>
    <property type="molecule type" value="Genomic_DNA"/>
</dbReference>
<dbReference type="InterPro" id="IPR039564">
    <property type="entry name" value="Peptidase_C39-like"/>
</dbReference>
<evidence type="ECO:0000313" key="2">
    <source>
        <dbReference type="EMBL" id="NWJ44786.1"/>
    </source>
</evidence>
<dbReference type="Proteomes" id="UP000521676">
    <property type="component" value="Unassembled WGS sequence"/>
</dbReference>
<protein>
    <submittedName>
        <fullName evidence="2">C39 family peptidase</fullName>
    </submittedName>
</protein>
<evidence type="ECO:0000313" key="4">
    <source>
        <dbReference type="Proteomes" id="UP000521676"/>
    </source>
</evidence>
<dbReference type="Pfam" id="PF13529">
    <property type="entry name" value="Peptidase_C39_2"/>
    <property type="match status" value="1"/>
</dbReference>
<organism evidence="2 4">
    <name type="scientific">Candidatus Chlorohelix allophototropha</name>
    <dbReference type="NCBI Taxonomy" id="3003348"/>
    <lineage>
        <taxon>Bacteria</taxon>
        <taxon>Bacillati</taxon>
        <taxon>Chloroflexota</taxon>
        <taxon>Chloroflexia</taxon>
        <taxon>Candidatus Chloroheliales</taxon>
        <taxon>Candidatus Chloroheliaceae</taxon>
        <taxon>Candidatus Chlorohelix</taxon>
    </lineage>
</organism>
<dbReference type="Gene3D" id="3.90.70.10">
    <property type="entry name" value="Cysteine proteinases"/>
    <property type="match status" value="1"/>
</dbReference>
<dbReference type="AlphaFoldDB" id="A0A8T7M1U1"/>
<accession>A0A8T7M1U1</accession>
<name>A0A8T7M1U1_9CHLR</name>
<proteinExistence type="predicted"/>
<gene>
    <name evidence="2" type="ORF">HXX08_02810</name>
    <name evidence="3" type="ORF">OZ401_002481</name>
</gene>
<keyword evidence="5" id="KW-1185">Reference proteome</keyword>
<reference evidence="3" key="2">
    <citation type="journal article" date="2024" name="Nature">
        <title>Anoxygenic phototroph of the Chloroflexota uses a type I reaction centre.</title>
        <authorList>
            <person name="Tsuji J.M."/>
            <person name="Shaw N.A."/>
            <person name="Nagashima S."/>
            <person name="Venkiteswaran J.J."/>
            <person name="Schiff S.L."/>
            <person name="Watanabe T."/>
            <person name="Fukui M."/>
            <person name="Hanada S."/>
            <person name="Tank M."/>
            <person name="Neufeld J.D."/>
        </authorList>
    </citation>
    <scope>NUCLEOTIDE SEQUENCE</scope>
    <source>
        <strain evidence="3">L227-S17</strain>
    </source>
</reference>
<dbReference type="PANTHER" id="PTHR37806:SF1">
    <property type="entry name" value="PEPTIDASE C39-LIKE DOMAIN-CONTAINING PROTEIN"/>
    <property type="match status" value="1"/>
</dbReference>
<dbReference type="SUPFAM" id="SSF54001">
    <property type="entry name" value="Cysteine proteinases"/>
    <property type="match status" value="1"/>
</dbReference>
<sequence length="407" mass="45299">MLTRVVNKNHRKSPLILLITFLLINLLAIFGEVVPAQAYKAEAIPGSSKIDNMPVYAQQRTLSCEYAATRAALGRWGINISELDFINAIPQNPNPHFGYRGNINGVFGGTVDYGIYAEPIALYLNSRGINTKLLSGGVEELKSEISKGRPVVVWVPSGVGWGSPYLTSYEGINFKLMAYEHAVTAYGYDEDGIYIADPGFGTYDYYSWDRFIRAWGYLDNMGMSILPGSPAYTADETYGIAPQFYRQWLLEGGLDLYGYPISLSVENNGKIVQYFERARMEYDVSEPVTQTIALGLLGSEITATRTNELFFRPVAPLKSDSIWYLEETGHTLGGAFLSYWLSQGGLAVFGYPISEPFVEHGQVVQYFERTRLELVPGTSNQITLGLLGRELLIRKPATILTHLPIMD</sequence>
<dbReference type="RefSeq" id="WP_341468563.1">
    <property type="nucleotide sequence ID" value="NZ_CP128399.1"/>
</dbReference>
<dbReference type="PANTHER" id="PTHR37806">
    <property type="entry name" value="LMO0724 PROTEIN"/>
    <property type="match status" value="1"/>
</dbReference>
<evidence type="ECO:0000259" key="1">
    <source>
        <dbReference type="Pfam" id="PF13529"/>
    </source>
</evidence>
<dbReference type="EMBL" id="JACATZ010000001">
    <property type="protein sequence ID" value="NWJ44786.1"/>
    <property type="molecule type" value="Genomic_DNA"/>
</dbReference>
<dbReference type="InterPro" id="IPR038765">
    <property type="entry name" value="Papain-like_cys_pep_sf"/>
</dbReference>
<dbReference type="Proteomes" id="UP001431572">
    <property type="component" value="Chromosome 1"/>
</dbReference>
<evidence type="ECO:0000313" key="3">
    <source>
        <dbReference type="EMBL" id="WJW66669.1"/>
    </source>
</evidence>
<evidence type="ECO:0000313" key="5">
    <source>
        <dbReference type="Proteomes" id="UP001431572"/>
    </source>
</evidence>